<accession>A0ABX1N165</accession>
<comment type="caution">
    <text evidence="4">The sequence shown here is derived from an EMBL/GenBank/DDBJ whole genome shotgun (WGS) entry which is preliminary data.</text>
</comment>
<keyword evidence="1" id="KW-0378">Hydrolase</keyword>
<name>A0ABX1N165_9RHOO</name>
<dbReference type="NCBIfam" id="TIGR02595">
    <property type="entry name" value="PEP_CTERM"/>
    <property type="match status" value="1"/>
</dbReference>
<dbReference type="PANTHER" id="PTHR45648">
    <property type="entry name" value="GDSL LIPASE/ACYLHYDROLASE FAMILY PROTEIN (AFU_ORTHOLOGUE AFUA_4G14700)"/>
    <property type="match status" value="1"/>
</dbReference>
<dbReference type="EMBL" id="WTVH01000007">
    <property type="protein sequence ID" value="NMF92835.1"/>
    <property type="molecule type" value="Genomic_DNA"/>
</dbReference>
<feature type="domain" description="Ice-binding protein C-terminal" evidence="3">
    <location>
        <begin position="403"/>
        <end position="425"/>
    </location>
</feature>
<evidence type="ECO:0000313" key="5">
    <source>
        <dbReference type="Proteomes" id="UP000601990"/>
    </source>
</evidence>
<evidence type="ECO:0000313" key="4">
    <source>
        <dbReference type="EMBL" id="NMF92835.1"/>
    </source>
</evidence>
<gene>
    <name evidence="4" type="ORF">GO608_05780</name>
</gene>
<dbReference type="InterPro" id="IPR013424">
    <property type="entry name" value="Ice-binding_C"/>
</dbReference>
<organism evidence="4 5">
    <name type="scientific">Aromatoleum buckelii</name>
    <dbReference type="NCBI Taxonomy" id="200254"/>
    <lineage>
        <taxon>Bacteria</taxon>
        <taxon>Pseudomonadati</taxon>
        <taxon>Pseudomonadota</taxon>
        <taxon>Betaproteobacteria</taxon>
        <taxon>Rhodocyclales</taxon>
        <taxon>Rhodocyclaceae</taxon>
        <taxon>Aromatoleum</taxon>
    </lineage>
</organism>
<proteinExistence type="predicted"/>
<dbReference type="PANTHER" id="PTHR45648:SF22">
    <property type="entry name" value="GDSL LIPASE_ACYLHYDROLASE FAMILY PROTEIN (AFU_ORTHOLOGUE AFUA_4G14700)"/>
    <property type="match status" value="1"/>
</dbReference>
<evidence type="ECO:0000256" key="1">
    <source>
        <dbReference type="ARBA" id="ARBA00022801"/>
    </source>
</evidence>
<dbReference type="Gene3D" id="3.40.50.1110">
    <property type="entry name" value="SGNH hydrolase"/>
    <property type="match status" value="1"/>
</dbReference>
<keyword evidence="2" id="KW-1133">Transmembrane helix</keyword>
<dbReference type="InterPro" id="IPR001087">
    <property type="entry name" value="GDSL"/>
</dbReference>
<dbReference type="RefSeq" id="WP_169198123.1">
    <property type="nucleotide sequence ID" value="NZ_WTVH02000010.1"/>
</dbReference>
<evidence type="ECO:0000256" key="2">
    <source>
        <dbReference type="SAM" id="Phobius"/>
    </source>
</evidence>
<keyword evidence="5" id="KW-1185">Reference proteome</keyword>
<dbReference type="Pfam" id="PF00657">
    <property type="entry name" value="Lipase_GDSL"/>
    <property type="match status" value="1"/>
</dbReference>
<dbReference type="InterPro" id="IPR008265">
    <property type="entry name" value="Lipase_GDSL_AS"/>
</dbReference>
<sequence>MKIAGRYCDVDVNVTQSSPDGSPQGVERPIAFEHRVLSNPHIDPCPEESVEKFYSLLARDRRASSCSRLNSGLHAAGMPLAASRTTLHRPRGEGFMRMFSTVRSMVLLTLLPVTALAAPFSNVYFFGDSLSDTGNDFLLSSAIHADDSSFPIVPDPIGYPASGRFSNGPVYSELFASRLGFDLQPSLLGGTNYAYGGAGTGSVILPFSLSFIEQVEQYVAAPGGADPDALYVLFVGSNDVQDIFTGAPPAATIEAAIGRIGMAVEALALEGVNHFLIPNIPDLGLVPATTGNGAIARNEEATAASLGFNTALAALLDSLDHLDIRAFDTFALLNDVVMNPAAYGLADAQHWCQREIGIAPDGQPQYELLCSEAEADRHLFWDYTHPTTAGHRALADALFAALQIPEPGTFALLLTGLAAYSLRRRAPRSARA</sequence>
<dbReference type="SUPFAM" id="SSF52266">
    <property type="entry name" value="SGNH hydrolase"/>
    <property type="match status" value="1"/>
</dbReference>
<reference evidence="4" key="1">
    <citation type="submission" date="2019-12" db="EMBL/GenBank/DDBJ databases">
        <title>Comparative genomics gives insights into the taxonomy of the Azoarcus-Aromatoleum group and reveals separate origins of nif in the plant-associated Azoarcus and non-plant-associated Aromatoleum sub-groups.</title>
        <authorList>
            <person name="Lafos M."/>
            <person name="Maluk M."/>
            <person name="Batista M."/>
            <person name="Junghare M."/>
            <person name="Carmona M."/>
            <person name="Faoro H."/>
            <person name="Cruz L.M."/>
            <person name="Battistoni F."/>
            <person name="De Souza E."/>
            <person name="Pedrosa F."/>
            <person name="Chen W.-M."/>
            <person name="Poole P.S."/>
            <person name="Dixon R.A."/>
            <person name="James E.K."/>
        </authorList>
    </citation>
    <scope>NUCLEOTIDE SEQUENCE</scope>
    <source>
        <strain evidence="4">U120</strain>
    </source>
</reference>
<evidence type="ECO:0000259" key="3">
    <source>
        <dbReference type="Pfam" id="PF07589"/>
    </source>
</evidence>
<keyword evidence="2" id="KW-0812">Transmembrane</keyword>
<dbReference type="PROSITE" id="PS01098">
    <property type="entry name" value="LIPASE_GDSL_SER"/>
    <property type="match status" value="1"/>
</dbReference>
<dbReference type="Pfam" id="PF07589">
    <property type="entry name" value="PEP-CTERM"/>
    <property type="match status" value="1"/>
</dbReference>
<dbReference type="InterPro" id="IPR051058">
    <property type="entry name" value="GDSL_Est/Lipase"/>
</dbReference>
<protein>
    <submittedName>
        <fullName evidence="4">PEP-CTERM sorting domain-containing protein</fullName>
    </submittedName>
</protein>
<feature type="transmembrane region" description="Helical" evidence="2">
    <location>
        <begin position="105"/>
        <end position="127"/>
    </location>
</feature>
<dbReference type="InterPro" id="IPR036514">
    <property type="entry name" value="SGNH_hydro_sf"/>
</dbReference>
<dbReference type="Proteomes" id="UP000601990">
    <property type="component" value="Unassembled WGS sequence"/>
</dbReference>
<keyword evidence="2" id="KW-0472">Membrane</keyword>
<dbReference type="CDD" id="cd01846">
    <property type="entry name" value="fatty_acyltransferase_like"/>
    <property type="match status" value="1"/>
</dbReference>